<comment type="caution">
    <text evidence="2">The sequence shown here is derived from an EMBL/GenBank/DDBJ whole genome shotgun (WGS) entry which is preliminary data.</text>
</comment>
<gene>
    <name evidence="2" type="ORF">A2U01_0009549</name>
</gene>
<accession>A0A392MPU4</accession>
<keyword evidence="3" id="KW-1185">Reference proteome</keyword>
<evidence type="ECO:0000313" key="3">
    <source>
        <dbReference type="Proteomes" id="UP000265520"/>
    </source>
</evidence>
<feature type="region of interest" description="Disordered" evidence="1">
    <location>
        <begin position="1"/>
        <end position="20"/>
    </location>
</feature>
<evidence type="ECO:0000256" key="1">
    <source>
        <dbReference type="SAM" id="MobiDB-lite"/>
    </source>
</evidence>
<evidence type="ECO:0000313" key="2">
    <source>
        <dbReference type="EMBL" id="MCH88658.1"/>
    </source>
</evidence>
<reference evidence="2 3" key="1">
    <citation type="journal article" date="2018" name="Front. Plant Sci.">
        <title>Red Clover (Trifolium pratense) and Zigzag Clover (T. medium) - A Picture of Genomic Similarities and Differences.</title>
        <authorList>
            <person name="Dluhosova J."/>
            <person name="Istvanek J."/>
            <person name="Nedelnik J."/>
            <person name="Repkova J."/>
        </authorList>
    </citation>
    <scope>NUCLEOTIDE SEQUENCE [LARGE SCALE GENOMIC DNA]</scope>
    <source>
        <strain evidence="3">cv. 10/8</strain>
        <tissue evidence="2">Leaf</tissue>
    </source>
</reference>
<proteinExistence type="predicted"/>
<protein>
    <submittedName>
        <fullName evidence="2">Uncharacterized protein</fullName>
    </submittedName>
</protein>
<dbReference type="Proteomes" id="UP000265520">
    <property type="component" value="Unassembled WGS sequence"/>
</dbReference>
<dbReference type="EMBL" id="LXQA010014595">
    <property type="protein sequence ID" value="MCH88658.1"/>
    <property type="molecule type" value="Genomic_DNA"/>
</dbReference>
<dbReference type="AlphaFoldDB" id="A0A392MPU4"/>
<sequence>MTSLPHHGPMPCEDPNLELPDESSTLINAADARKLQGRGRGSGTNFSNKNPTRICTYCSRSGHTVDVCCRKHDFPPNYFKNHTAETKSNCFLFKNKSC</sequence>
<organism evidence="2 3">
    <name type="scientific">Trifolium medium</name>
    <dbReference type="NCBI Taxonomy" id="97028"/>
    <lineage>
        <taxon>Eukaryota</taxon>
        <taxon>Viridiplantae</taxon>
        <taxon>Streptophyta</taxon>
        <taxon>Embryophyta</taxon>
        <taxon>Tracheophyta</taxon>
        <taxon>Spermatophyta</taxon>
        <taxon>Magnoliopsida</taxon>
        <taxon>eudicotyledons</taxon>
        <taxon>Gunneridae</taxon>
        <taxon>Pentapetalae</taxon>
        <taxon>rosids</taxon>
        <taxon>fabids</taxon>
        <taxon>Fabales</taxon>
        <taxon>Fabaceae</taxon>
        <taxon>Papilionoideae</taxon>
        <taxon>50 kb inversion clade</taxon>
        <taxon>NPAAA clade</taxon>
        <taxon>Hologalegina</taxon>
        <taxon>IRL clade</taxon>
        <taxon>Trifolieae</taxon>
        <taxon>Trifolium</taxon>
    </lineage>
</organism>
<name>A0A392MPU4_9FABA</name>